<organism evidence="1 2">
    <name type="scientific">Candidatus Thermofonsia Clade 1 bacterium</name>
    <dbReference type="NCBI Taxonomy" id="2364210"/>
    <lineage>
        <taxon>Bacteria</taxon>
        <taxon>Bacillati</taxon>
        <taxon>Chloroflexota</taxon>
        <taxon>Candidatus Thermofontia</taxon>
        <taxon>Candidatus Thermofonsia Clade 1</taxon>
    </lineage>
</organism>
<evidence type="ECO:0008006" key="3">
    <source>
        <dbReference type="Google" id="ProtNLM"/>
    </source>
</evidence>
<gene>
    <name evidence="1" type="ORF">CUN49_04495</name>
</gene>
<dbReference type="EMBL" id="PGTM01000041">
    <property type="protein sequence ID" value="PJF36624.1"/>
    <property type="molecule type" value="Genomic_DNA"/>
</dbReference>
<proteinExistence type="predicted"/>
<accession>A0A2M8PGG0</accession>
<sequence>MAIGASYSPFILPIKITVDTQGRISLSLEGTIRTPLGEFSLEGGLASDPRQMRLIVIMNKQQYVYAIGEYISAEKTLVKVTTEGVTTTSVSVKDCRTIVVEIESEGGLVAGAPPTPTSRPPTATPQGYVCANTLPTRLRVGARGYVNSTPVNILCRVPGPCKASDSLNAIGYGARFTVVGGPVCEGGYIWWKVDPDDPRKPTAWTAEGNAYEYYVSPIN</sequence>
<evidence type="ECO:0000313" key="2">
    <source>
        <dbReference type="Proteomes" id="UP000229681"/>
    </source>
</evidence>
<comment type="caution">
    <text evidence="1">The sequence shown here is derived from an EMBL/GenBank/DDBJ whole genome shotgun (WGS) entry which is preliminary data.</text>
</comment>
<name>A0A2M8PGG0_9CHLR</name>
<evidence type="ECO:0000313" key="1">
    <source>
        <dbReference type="EMBL" id="PJF36624.1"/>
    </source>
</evidence>
<dbReference type="AlphaFoldDB" id="A0A2M8PGG0"/>
<protein>
    <recommendedName>
        <fullName evidence="3">SH3b domain-containing protein</fullName>
    </recommendedName>
</protein>
<dbReference type="Proteomes" id="UP000229681">
    <property type="component" value="Unassembled WGS sequence"/>
</dbReference>
<reference evidence="1 2" key="1">
    <citation type="submission" date="2017-11" db="EMBL/GenBank/DDBJ databases">
        <title>Evolution of Phototrophy in the Chloroflexi Phylum Driven by Horizontal Gene Transfer.</title>
        <authorList>
            <person name="Ward L.M."/>
            <person name="Hemp J."/>
            <person name="Shih P.M."/>
            <person name="Mcglynn S.E."/>
            <person name="Fischer W."/>
        </authorList>
    </citation>
    <scope>NUCLEOTIDE SEQUENCE [LARGE SCALE GENOMIC DNA]</scope>
    <source>
        <strain evidence="1">JP3_13</strain>
    </source>
</reference>